<proteinExistence type="predicted"/>
<evidence type="ECO:0000313" key="1">
    <source>
        <dbReference type="EMBL" id="JAP45346.1"/>
    </source>
</evidence>
<sequence length="134" mass="14754">MSYGVGAASVTSVALSLSTHLHFSDDKTISRRPKVGSGAVANKTKQPIYTCHIGDLVPAEFSGFAGGWFRSHPGGSAFEVPVRRSRGAWLCPPVTLQTHSTDHEYRSMPPVGNTSRHDFLARRDRFKRARFIIQ</sequence>
<name>A0A0X3PDR2_SCHSO</name>
<organism evidence="1">
    <name type="scientific">Schistocephalus solidus</name>
    <name type="common">Tapeworm</name>
    <dbReference type="NCBI Taxonomy" id="70667"/>
    <lineage>
        <taxon>Eukaryota</taxon>
        <taxon>Metazoa</taxon>
        <taxon>Spiralia</taxon>
        <taxon>Lophotrochozoa</taxon>
        <taxon>Platyhelminthes</taxon>
        <taxon>Cestoda</taxon>
        <taxon>Eucestoda</taxon>
        <taxon>Diphyllobothriidea</taxon>
        <taxon>Diphyllobothriidae</taxon>
        <taxon>Schistocephalus</taxon>
    </lineage>
</organism>
<accession>A0A0X3PDR2</accession>
<protein>
    <submittedName>
        <fullName evidence="1">Uncharacterized protein</fullName>
    </submittedName>
</protein>
<gene>
    <name evidence="1" type="ORF">TR160102</name>
</gene>
<reference evidence="1" key="1">
    <citation type="submission" date="2016-01" db="EMBL/GenBank/DDBJ databases">
        <title>Reference transcriptome for the parasite Schistocephalus solidus: insights into the molecular evolution of parasitism.</title>
        <authorList>
            <person name="Hebert F.O."/>
            <person name="Grambauer S."/>
            <person name="Barber I."/>
            <person name="Landry C.R."/>
            <person name="Aubin-Horth N."/>
        </authorList>
    </citation>
    <scope>NUCLEOTIDE SEQUENCE</scope>
</reference>
<dbReference type="EMBL" id="GEEE01017879">
    <property type="protein sequence ID" value="JAP45346.1"/>
    <property type="molecule type" value="Transcribed_RNA"/>
</dbReference>
<dbReference type="AlphaFoldDB" id="A0A0X3PDR2"/>
<dbReference type="EMBL" id="GEEE01004901">
    <property type="protein sequence ID" value="JAP58324.1"/>
    <property type="molecule type" value="Transcribed_RNA"/>
</dbReference>